<sequence length="73" mass="8015">ARANVLAAEVEREEDASLFRRVQAVPNLDLFILSPDGEEASGAPEHELRCLRTECDLKAMLEPHGSRPITACV</sequence>
<dbReference type="AlphaFoldDB" id="A0A813EGN4"/>
<comment type="caution">
    <text evidence="1">The sequence shown here is derived from an EMBL/GenBank/DDBJ whole genome shotgun (WGS) entry which is preliminary data.</text>
</comment>
<name>A0A813EGN4_POLGL</name>
<feature type="non-terminal residue" evidence="1">
    <location>
        <position position="1"/>
    </location>
</feature>
<proteinExistence type="predicted"/>
<organism evidence="1 2">
    <name type="scientific">Polarella glacialis</name>
    <name type="common">Dinoflagellate</name>
    <dbReference type="NCBI Taxonomy" id="89957"/>
    <lineage>
        <taxon>Eukaryota</taxon>
        <taxon>Sar</taxon>
        <taxon>Alveolata</taxon>
        <taxon>Dinophyceae</taxon>
        <taxon>Suessiales</taxon>
        <taxon>Suessiaceae</taxon>
        <taxon>Polarella</taxon>
    </lineage>
</organism>
<evidence type="ECO:0000313" key="1">
    <source>
        <dbReference type="EMBL" id="CAE8598091.1"/>
    </source>
</evidence>
<protein>
    <submittedName>
        <fullName evidence="1">Uncharacterized protein</fullName>
    </submittedName>
</protein>
<feature type="non-terminal residue" evidence="1">
    <location>
        <position position="73"/>
    </location>
</feature>
<reference evidence="1" key="1">
    <citation type="submission" date="2021-02" db="EMBL/GenBank/DDBJ databases">
        <authorList>
            <person name="Dougan E. K."/>
            <person name="Rhodes N."/>
            <person name="Thang M."/>
            <person name="Chan C."/>
        </authorList>
    </citation>
    <scope>NUCLEOTIDE SEQUENCE</scope>
</reference>
<keyword evidence="2" id="KW-1185">Reference proteome</keyword>
<accession>A0A813EGN4</accession>
<dbReference type="Proteomes" id="UP000654075">
    <property type="component" value="Unassembled WGS sequence"/>
</dbReference>
<dbReference type="EMBL" id="CAJNNV010010022">
    <property type="protein sequence ID" value="CAE8598091.1"/>
    <property type="molecule type" value="Genomic_DNA"/>
</dbReference>
<evidence type="ECO:0000313" key="2">
    <source>
        <dbReference type="Proteomes" id="UP000654075"/>
    </source>
</evidence>
<gene>
    <name evidence="1" type="ORF">PGLA1383_LOCUS16508</name>
</gene>